<sequence length="31" mass="3379">MPVVTVGLDLAKTIFQAHGVDEAGQTVLRRR</sequence>
<dbReference type="EMBL" id="JAUSWH010000017">
    <property type="protein sequence ID" value="MDQ0457752.1"/>
    <property type="molecule type" value="Genomic_DNA"/>
</dbReference>
<dbReference type="Proteomes" id="UP001235269">
    <property type="component" value="Unassembled WGS sequence"/>
</dbReference>
<comment type="caution">
    <text evidence="1">The sequence shown here is derived from an EMBL/GenBank/DDBJ whole genome shotgun (WGS) entry which is preliminary data.</text>
</comment>
<gene>
    <name evidence="1" type="ORF">QO005_004110</name>
</gene>
<protein>
    <recommendedName>
        <fullName evidence="3">IS110 family transposase</fullName>
    </recommendedName>
</protein>
<proteinExistence type="predicted"/>
<name>A0ABU0IHP9_9HYPH</name>
<evidence type="ECO:0008006" key="3">
    <source>
        <dbReference type="Google" id="ProtNLM"/>
    </source>
</evidence>
<reference evidence="1 2" key="1">
    <citation type="submission" date="2023-07" db="EMBL/GenBank/DDBJ databases">
        <title>Genomic Encyclopedia of Type Strains, Phase IV (KMG-IV): sequencing the most valuable type-strain genomes for metagenomic binning, comparative biology and taxonomic classification.</title>
        <authorList>
            <person name="Goeker M."/>
        </authorList>
    </citation>
    <scope>NUCLEOTIDE SEQUENCE [LARGE SCALE GENOMIC DNA]</scope>
    <source>
        <strain evidence="1 2">DSM 100301</strain>
    </source>
</reference>
<feature type="non-terminal residue" evidence="1">
    <location>
        <position position="31"/>
    </location>
</feature>
<organism evidence="1 2">
    <name type="scientific">Rhizobium paknamense</name>
    <dbReference type="NCBI Taxonomy" id="1206817"/>
    <lineage>
        <taxon>Bacteria</taxon>
        <taxon>Pseudomonadati</taxon>
        <taxon>Pseudomonadota</taxon>
        <taxon>Alphaproteobacteria</taxon>
        <taxon>Hyphomicrobiales</taxon>
        <taxon>Rhizobiaceae</taxon>
        <taxon>Rhizobium/Agrobacterium group</taxon>
        <taxon>Rhizobium</taxon>
    </lineage>
</organism>
<keyword evidence="2" id="KW-1185">Reference proteome</keyword>
<evidence type="ECO:0000313" key="1">
    <source>
        <dbReference type="EMBL" id="MDQ0457752.1"/>
    </source>
</evidence>
<accession>A0ABU0IHP9</accession>
<evidence type="ECO:0000313" key="2">
    <source>
        <dbReference type="Proteomes" id="UP001235269"/>
    </source>
</evidence>